<dbReference type="STRING" id="3880.A0A072U787"/>
<reference evidence="3 5" key="2">
    <citation type="journal article" date="2014" name="BMC Genomics">
        <title>An improved genome release (version Mt4.0) for the model legume Medicago truncatula.</title>
        <authorList>
            <person name="Tang H."/>
            <person name="Krishnakumar V."/>
            <person name="Bidwell S."/>
            <person name="Rosen B."/>
            <person name="Chan A."/>
            <person name="Zhou S."/>
            <person name="Gentzbittel L."/>
            <person name="Childs K.L."/>
            <person name="Yandell M."/>
            <person name="Gundlach H."/>
            <person name="Mayer K.F."/>
            <person name="Schwartz D.C."/>
            <person name="Town C.D."/>
        </authorList>
    </citation>
    <scope>GENOME REANNOTATION</scope>
    <source>
        <strain evidence="3">A17</strain>
        <strain evidence="4 5">cv. Jemalong A17</strain>
    </source>
</reference>
<organism evidence="3 5">
    <name type="scientific">Medicago truncatula</name>
    <name type="common">Barrel medic</name>
    <name type="synonym">Medicago tribuloides</name>
    <dbReference type="NCBI Taxonomy" id="3880"/>
    <lineage>
        <taxon>Eukaryota</taxon>
        <taxon>Viridiplantae</taxon>
        <taxon>Streptophyta</taxon>
        <taxon>Embryophyta</taxon>
        <taxon>Tracheophyta</taxon>
        <taxon>Spermatophyta</taxon>
        <taxon>Magnoliopsida</taxon>
        <taxon>eudicotyledons</taxon>
        <taxon>Gunneridae</taxon>
        <taxon>Pentapetalae</taxon>
        <taxon>rosids</taxon>
        <taxon>fabids</taxon>
        <taxon>Fabales</taxon>
        <taxon>Fabaceae</taxon>
        <taxon>Papilionoideae</taxon>
        <taxon>50 kb inversion clade</taxon>
        <taxon>NPAAA clade</taxon>
        <taxon>Hologalegina</taxon>
        <taxon>IRL clade</taxon>
        <taxon>Trifolieae</taxon>
        <taxon>Medicago</taxon>
    </lineage>
</organism>
<dbReference type="EnsemblPlants" id="KEH25537">
    <property type="protein sequence ID" value="KEH25537"/>
    <property type="gene ID" value="MTR_6g027410"/>
</dbReference>
<dbReference type="EMBL" id="CM001222">
    <property type="protein sequence ID" value="KEH25537.1"/>
    <property type="molecule type" value="Genomic_DNA"/>
</dbReference>
<gene>
    <name evidence="3" type="ordered locus">MTR_6g027410</name>
</gene>
<dbReference type="AlphaFoldDB" id="A0A072U787"/>
<dbReference type="SUPFAM" id="SSF47113">
    <property type="entry name" value="Histone-fold"/>
    <property type="match status" value="1"/>
</dbReference>
<evidence type="ECO:0000313" key="4">
    <source>
        <dbReference type="EnsemblPlants" id="KEH25537"/>
    </source>
</evidence>
<proteinExistence type="predicted"/>
<reference evidence="4" key="3">
    <citation type="submission" date="2015-04" db="UniProtKB">
        <authorList>
            <consortium name="EnsemblPlants"/>
        </authorList>
    </citation>
    <scope>IDENTIFICATION</scope>
    <source>
        <strain evidence="4">cv. Jemalong A17</strain>
    </source>
</reference>
<dbReference type="Proteomes" id="UP000002051">
    <property type="component" value="Chromosome 6"/>
</dbReference>
<evidence type="ECO:0000256" key="1">
    <source>
        <dbReference type="SAM" id="MobiDB-lite"/>
    </source>
</evidence>
<reference evidence="3 5" key="1">
    <citation type="journal article" date="2011" name="Nature">
        <title>The Medicago genome provides insight into the evolution of rhizobial symbioses.</title>
        <authorList>
            <person name="Young N.D."/>
            <person name="Debelle F."/>
            <person name="Oldroyd G.E."/>
            <person name="Geurts R."/>
            <person name="Cannon S.B."/>
            <person name="Udvardi M.K."/>
            <person name="Benedito V.A."/>
            <person name="Mayer K.F."/>
            <person name="Gouzy J."/>
            <person name="Schoof H."/>
            <person name="Van de Peer Y."/>
            <person name="Proost S."/>
            <person name="Cook D.R."/>
            <person name="Meyers B.C."/>
            <person name="Spannagl M."/>
            <person name="Cheung F."/>
            <person name="De Mita S."/>
            <person name="Krishnakumar V."/>
            <person name="Gundlach H."/>
            <person name="Zhou S."/>
            <person name="Mudge J."/>
            <person name="Bharti A.K."/>
            <person name="Murray J.D."/>
            <person name="Naoumkina M.A."/>
            <person name="Rosen B."/>
            <person name="Silverstein K.A."/>
            <person name="Tang H."/>
            <person name="Rombauts S."/>
            <person name="Zhao P.X."/>
            <person name="Zhou P."/>
            <person name="Barbe V."/>
            <person name="Bardou P."/>
            <person name="Bechner M."/>
            <person name="Bellec A."/>
            <person name="Berger A."/>
            <person name="Berges H."/>
            <person name="Bidwell S."/>
            <person name="Bisseling T."/>
            <person name="Choisne N."/>
            <person name="Couloux A."/>
            <person name="Denny R."/>
            <person name="Deshpande S."/>
            <person name="Dai X."/>
            <person name="Doyle J.J."/>
            <person name="Dudez A.M."/>
            <person name="Farmer A.D."/>
            <person name="Fouteau S."/>
            <person name="Franken C."/>
            <person name="Gibelin C."/>
            <person name="Gish J."/>
            <person name="Goldstein S."/>
            <person name="Gonzalez A.J."/>
            <person name="Green P.J."/>
            <person name="Hallab A."/>
            <person name="Hartog M."/>
            <person name="Hua A."/>
            <person name="Humphray S.J."/>
            <person name="Jeong D.H."/>
            <person name="Jing Y."/>
            <person name="Jocker A."/>
            <person name="Kenton S.M."/>
            <person name="Kim D.J."/>
            <person name="Klee K."/>
            <person name="Lai H."/>
            <person name="Lang C."/>
            <person name="Lin S."/>
            <person name="Macmil S.L."/>
            <person name="Magdelenat G."/>
            <person name="Matthews L."/>
            <person name="McCorrison J."/>
            <person name="Monaghan E.L."/>
            <person name="Mun J.H."/>
            <person name="Najar F.Z."/>
            <person name="Nicholson C."/>
            <person name="Noirot C."/>
            <person name="O'Bleness M."/>
            <person name="Paule C.R."/>
            <person name="Poulain J."/>
            <person name="Prion F."/>
            <person name="Qin B."/>
            <person name="Qu C."/>
            <person name="Retzel E.F."/>
            <person name="Riddle C."/>
            <person name="Sallet E."/>
            <person name="Samain S."/>
            <person name="Samson N."/>
            <person name="Sanders I."/>
            <person name="Saurat O."/>
            <person name="Scarpelli C."/>
            <person name="Schiex T."/>
            <person name="Segurens B."/>
            <person name="Severin A.J."/>
            <person name="Sherrier D.J."/>
            <person name="Shi R."/>
            <person name="Sims S."/>
            <person name="Singer S.R."/>
            <person name="Sinharoy S."/>
            <person name="Sterck L."/>
            <person name="Viollet A."/>
            <person name="Wang B.B."/>
            <person name="Wang K."/>
            <person name="Wang M."/>
            <person name="Wang X."/>
            <person name="Warfsmann J."/>
            <person name="Weissenbach J."/>
            <person name="White D.D."/>
            <person name="White J.D."/>
            <person name="Wiley G.B."/>
            <person name="Wincker P."/>
            <person name="Xing Y."/>
            <person name="Yang L."/>
            <person name="Yao Z."/>
            <person name="Ying F."/>
            <person name="Zhai J."/>
            <person name="Zhou L."/>
            <person name="Zuber A."/>
            <person name="Denarie J."/>
            <person name="Dixon R.A."/>
            <person name="May G.D."/>
            <person name="Schwartz D.C."/>
            <person name="Rogers J."/>
            <person name="Quetier F."/>
            <person name="Town C.D."/>
            <person name="Roe B.A."/>
        </authorList>
    </citation>
    <scope>NUCLEOTIDE SEQUENCE [LARGE SCALE GENOMIC DNA]</scope>
    <source>
        <strain evidence="3">A17</strain>
        <strain evidence="4 5">cv. Jemalong A17</strain>
    </source>
</reference>
<feature type="domain" description="Transcription factor CBF/NF-Y/archaeal histone" evidence="2">
    <location>
        <begin position="4"/>
        <end position="45"/>
    </location>
</feature>
<dbReference type="InterPro" id="IPR003958">
    <property type="entry name" value="CBFA_NFYB_domain"/>
</dbReference>
<dbReference type="Pfam" id="PF00808">
    <property type="entry name" value="CBFD_NFYB_HMF"/>
    <property type="match status" value="1"/>
</dbReference>
<dbReference type="Gene3D" id="1.10.20.10">
    <property type="entry name" value="Histone, subunit A"/>
    <property type="match status" value="1"/>
</dbReference>
<feature type="region of interest" description="Disordered" evidence="1">
    <location>
        <begin position="79"/>
        <end position="123"/>
    </location>
</feature>
<name>A0A072U787_MEDTR</name>
<accession>A0A072U787</accession>
<keyword evidence="5" id="KW-1185">Reference proteome</keyword>
<dbReference type="GO" id="GO:0046982">
    <property type="term" value="F:protein heterodimerization activity"/>
    <property type="evidence" value="ECO:0007669"/>
    <property type="project" value="InterPro"/>
</dbReference>
<protein>
    <submittedName>
        <fullName evidence="3">Histone-like transcription factor</fullName>
    </submittedName>
</protein>
<dbReference type="HOGENOM" id="CLU_2018644_0_0_1"/>
<evidence type="ECO:0000313" key="3">
    <source>
        <dbReference type="EMBL" id="KEH25537.1"/>
    </source>
</evidence>
<dbReference type="InterPro" id="IPR009072">
    <property type="entry name" value="Histone-fold"/>
</dbReference>
<sequence>MDPNQHGRFNDETYVTMAKICELFIEDVTRRAWTKAKQYGGSTIESGRSKSTANDSLILPYGELSLGIAPATEQLEAVRGEGRTTPTKGDNAPGSPLRSHSKESNCQTTNPPHFRQFPNKPSF</sequence>
<evidence type="ECO:0000313" key="5">
    <source>
        <dbReference type="Proteomes" id="UP000002051"/>
    </source>
</evidence>
<evidence type="ECO:0000259" key="2">
    <source>
        <dbReference type="Pfam" id="PF00808"/>
    </source>
</evidence>